<gene>
    <name evidence="1" type="ORF">LMG27198_17240</name>
</gene>
<dbReference type="Gene3D" id="3.90.280.10">
    <property type="entry name" value="PEBP-like"/>
    <property type="match status" value="1"/>
</dbReference>
<dbReference type="RefSeq" id="WP_281802120.1">
    <property type="nucleotide sequence ID" value="NZ_BSEC01000001.1"/>
</dbReference>
<dbReference type="PANTHER" id="PTHR30289">
    <property type="entry name" value="UNCHARACTERIZED PROTEIN YBCL-RELATED"/>
    <property type="match status" value="1"/>
</dbReference>
<dbReference type="InterPro" id="IPR005247">
    <property type="entry name" value="YbhB_YbcL/LppC-like"/>
</dbReference>
<sequence>MKLTSGAFVNGHAIPPQFTCDGEDRSPPLAWAGAPPETRSLVLLVDDVDAPDGVFHHWACFDIPAHYTGLAEGAGRPERFEDFRHAVNDFGELGYNGPCPPHGDGLRRYRFRLLALDCSDLAVRTHPSCLEVESAARKHLLLEARMTGVYHR</sequence>
<dbReference type="NCBIfam" id="TIGR00481">
    <property type="entry name" value="YbhB/YbcL family Raf kinase inhibitor-like protein"/>
    <property type="match status" value="1"/>
</dbReference>
<evidence type="ECO:0000313" key="1">
    <source>
        <dbReference type="EMBL" id="GLI92732.1"/>
    </source>
</evidence>
<dbReference type="Pfam" id="PF01161">
    <property type="entry name" value="PBP"/>
    <property type="match status" value="1"/>
</dbReference>
<keyword evidence="2" id="KW-1185">Reference proteome</keyword>
<dbReference type="InterPro" id="IPR008914">
    <property type="entry name" value="PEBP"/>
</dbReference>
<evidence type="ECO:0000313" key="2">
    <source>
        <dbReference type="Proteomes" id="UP001144323"/>
    </source>
</evidence>
<comment type="caution">
    <text evidence="1">The sequence shown here is derived from an EMBL/GenBank/DDBJ whole genome shotgun (WGS) entry which is preliminary data.</text>
</comment>
<dbReference type="AlphaFoldDB" id="A0A9W6GTF0"/>
<protein>
    <submittedName>
        <fullName evidence="1">UPF0098 protein</fullName>
    </submittedName>
</protein>
<name>A0A9W6GTF0_9HYPH</name>
<dbReference type="InterPro" id="IPR036610">
    <property type="entry name" value="PEBP-like_sf"/>
</dbReference>
<dbReference type="SUPFAM" id="SSF49777">
    <property type="entry name" value="PEBP-like"/>
    <property type="match status" value="1"/>
</dbReference>
<dbReference type="Proteomes" id="UP001144323">
    <property type="component" value="Unassembled WGS sequence"/>
</dbReference>
<dbReference type="PANTHER" id="PTHR30289:SF1">
    <property type="entry name" value="PEBP (PHOSPHATIDYLETHANOLAMINE-BINDING PROTEIN) FAMILY PROTEIN"/>
    <property type="match status" value="1"/>
</dbReference>
<accession>A0A9W6GTF0</accession>
<proteinExistence type="predicted"/>
<dbReference type="EMBL" id="BSEC01000001">
    <property type="protein sequence ID" value="GLI92732.1"/>
    <property type="molecule type" value="Genomic_DNA"/>
</dbReference>
<reference evidence="1" key="1">
    <citation type="journal article" date="2023" name="Int. J. Syst. Evol. Microbiol.">
        <title>Methylocystis iwaonis sp. nov., a type II methane-oxidizing bacterium from surface soil of a rice paddy field in Japan, and emended description of the genus Methylocystis (ex Whittenbury et al. 1970) Bowman et al. 1993.</title>
        <authorList>
            <person name="Kaise H."/>
            <person name="Sawadogo J.B."/>
            <person name="Alam M.S."/>
            <person name="Ueno C."/>
            <person name="Dianou D."/>
            <person name="Shinjo R."/>
            <person name="Asakawa S."/>
        </authorList>
    </citation>
    <scope>NUCLEOTIDE SEQUENCE</scope>
    <source>
        <strain evidence="1">LMG27198</strain>
    </source>
</reference>
<organism evidence="1 2">
    <name type="scientific">Methylocystis echinoides</name>
    <dbReference type="NCBI Taxonomy" id="29468"/>
    <lineage>
        <taxon>Bacteria</taxon>
        <taxon>Pseudomonadati</taxon>
        <taxon>Pseudomonadota</taxon>
        <taxon>Alphaproteobacteria</taxon>
        <taxon>Hyphomicrobiales</taxon>
        <taxon>Methylocystaceae</taxon>
        <taxon>Methylocystis</taxon>
    </lineage>
</organism>
<dbReference type="CDD" id="cd00865">
    <property type="entry name" value="PEBP_bact_arch"/>
    <property type="match status" value="1"/>
</dbReference>